<comment type="caution">
    <text evidence="2">The sequence shown here is derived from an EMBL/GenBank/DDBJ whole genome shotgun (WGS) entry which is preliminary data.</text>
</comment>
<dbReference type="AlphaFoldDB" id="A0A2S9T958"/>
<protein>
    <recommendedName>
        <fullName evidence="1">ApeI dehydratase-like domain-containing protein</fullName>
    </recommendedName>
</protein>
<accession>A0A2S9T958</accession>
<feature type="domain" description="ApeI dehydratase-like" evidence="1">
    <location>
        <begin position="13"/>
        <end position="100"/>
    </location>
</feature>
<dbReference type="RefSeq" id="WP_105914417.1">
    <property type="nucleotide sequence ID" value="NZ_CP060692.1"/>
</dbReference>
<evidence type="ECO:0000313" key="2">
    <source>
        <dbReference type="EMBL" id="PRM95375.1"/>
    </source>
</evidence>
<evidence type="ECO:0000313" key="3">
    <source>
        <dbReference type="Proteomes" id="UP000238281"/>
    </source>
</evidence>
<proteinExistence type="predicted"/>
<dbReference type="EMBL" id="NXGE01000001">
    <property type="protein sequence ID" value="PRM95375.1"/>
    <property type="molecule type" value="Genomic_DNA"/>
</dbReference>
<dbReference type="InterPro" id="IPR054545">
    <property type="entry name" value="ApeI-like"/>
</dbReference>
<sequence>MKNLFKILEITKKESEKEITVLLTNKSHPFFKAHFPKNEILAGFLQIDIIADVLKHSVKKINKAKFLSIIKPDDIIKYCISSKDNISYKIIIKNKENKKISEFSYEI</sequence>
<reference evidence="2 3" key="1">
    <citation type="submission" date="2017-09" db="EMBL/GenBank/DDBJ databases">
        <title>Reassesment of A. cryaerophilus.</title>
        <authorList>
            <person name="Perez-Cataluna A."/>
            <person name="Collado L."/>
            <person name="Salgado O."/>
            <person name="Lefinanco V."/>
            <person name="Figueras M.J."/>
        </authorList>
    </citation>
    <scope>NUCLEOTIDE SEQUENCE [LARGE SCALE GENOMIC DNA]</scope>
    <source>
        <strain evidence="2 3">LMG 10210</strain>
    </source>
</reference>
<dbReference type="SUPFAM" id="SSF54637">
    <property type="entry name" value="Thioesterase/thiol ester dehydrase-isomerase"/>
    <property type="match status" value="1"/>
</dbReference>
<dbReference type="Gene3D" id="3.10.129.10">
    <property type="entry name" value="Hotdog Thioesterase"/>
    <property type="match status" value="1"/>
</dbReference>
<dbReference type="Pfam" id="PF22818">
    <property type="entry name" value="ApeI-like"/>
    <property type="match status" value="1"/>
</dbReference>
<evidence type="ECO:0000259" key="1">
    <source>
        <dbReference type="Pfam" id="PF22818"/>
    </source>
</evidence>
<gene>
    <name evidence="2" type="ORF">CJ673_00360</name>
</gene>
<organism evidence="2 3">
    <name type="scientific">Aliarcobacter cryaerophilus</name>
    <dbReference type="NCBI Taxonomy" id="28198"/>
    <lineage>
        <taxon>Bacteria</taxon>
        <taxon>Pseudomonadati</taxon>
        <taxon>Campylobacterota</taxon>
        <taxon>Epsilonproteobacteria</taxon>
        <taxon>Campylobacterales</taxon>
        <taxon>Arcobacteraceae</taxon>
        <taxon>Aliarcobacter</taxon>
    </lineage>
</organism>
<dbReference type="InterPro" id="IPR029069">
    <property type="entry name" value="HotDog_dom_sf"/>
</dbReference>
<dbReference type="Proteomes" id="UP000238281">
    <property type="component" value="Unassembled WGS sequence"/>
</dbReference>
<name>A0A2S9T958_9BACT</name>